<dbReference type="AlphaFoldDB" id="A0A7R9FTI1"/>
<gene>
    <name evidence="3" type="ORF">DSTB1V02_LOCUS14335</name>
</gene>
<feature type="non-terminal residue" evidence="3">
    <location>
        <position position="1"/>
    </location>
</feature>
<evidence type="ECO:0000256" key="2">
    <source>
        <dbReference type="PROSITE-ProRule" id="PRU00461"/>
    </source>
</evidence>
<dbReference type="PANTHER" id="PTHR46513">
    <property type="entry name" value="VITELLOGENIN RECEPTOR-LIKE PROTEIN-RELATED-RELATED"/>
    <property type="match status" value="1"/>
</dbReference>
<feature type="repeat" description="LDL-receptor class B" evidence="2">
    <location>
        <begin position="22"/>
        <end position="64"/>
    </location>
</feature>
<keyword evidence="4" id="KW-1185">Reference proteome</keyword>
<dbReference type="InterPro" id="IPR011042">
    <property type="entry name" value="6-blade_b-propeller_TolB-like"/>
</dbReference>
<dbReference type="OrthoDB" id="6357315at2759"/>
<dbReference type="Proteomes" id="UP000677054">
    <property type="component" value="Unassembled WGS sequence"/>
</dbReference>
<dbReference type="SUPFAM" id="SSF63825">
    <property type="entry name" value="YWTD domain"/>
    <property type="match status" value="1"/>
</dbReference>
<protein>
    <submittedName>
        <fullName evidence="3">Uncharacterized protein</fullName>
    </submittedName>
</protein>
<dbReference type="EMBL" id="CAJPEV010010689">
    <property type="protein sequence ID" value="CAG0906060.1"/>
    <property type="molecule type" value="Genomic_DNA"/>
</dbReference>
<dbReference type="InterPro" id="IPR000033">
    <property type="entry name" value="LDLR_classB_rpt"/>
</dbReference>
<dbReference type="EMBL" id="LR910207">
    <property type="protein sequence ID" value="CAD7254589.1"/>
    <property type="molecule type" value="Genomic_DNA"/>
</dbReference>
<organism evidence="3">
    <name type="scientific">Darwinula stevensoni</name>
    <dbReference type="NCBI Taxonomy" id="69355"/>
    <lineage>
        <taxon>Eukaryota</taxon>
        <taxon>Metazoa</taxon>
        <taxon>Ecdysozoa</taxon>
        <taxon>Arthropoda</taxon>
        <taxon>Crustacea</taxon>
        <taxon>Oligostraca</taxon>
        <taxon>Ostracoda</taxon>
        <taxon>Podocopa</taxon>
        <taxon>Podocopida</taxon>
        <taxon>Darwinulocopina</taxon>
        <taxon>Darwinuloidea</taxon>
        <taxon>Darwinulidae</taxon>
        <taxon>Darwinula</taxon>
    </lineage>
</organism>
<dbReference type="Pfam" id="PF00058">
    <property type="entry name" value="Ldl_recept_b"/>
    <property type="match status" value="1"/>
</dbReference>
<dbReference type="InterPro" id="IPR050778">
    <property type="entry name" value="Cueball_EGF_LRP_Nidogen"/>
</dbReference>
<keyword evidence="1" id="KW-0245">EGF-like domain</keyword>
<evidence type="ECO:0000313" key="3">
    <source>
        <dbReference type="EMBL" id="CAD7254589.1"/>
    </source>
</evidence>
<dbReference type="Gene3D" id="2.120.10.30">
    <property type="entry name" value="TolB, C-terminal domain"/>
    <property type="match status" value="1"/>
</dbReference>
<name>A0A7R9FTI1_9CRUS</name>
<evidence type="ECO:0000313" key="4">
    <source>
        <dbReference type="Proteomes" id="UP000677054"/>
    </source>
</evidence>
<accession>A0A7R9FTI1</accession>
<dbReference type="SMART" id="SM00135">
    <property type="entry name" value="LY"/>
    <property type="match status" value="2"/>
</dbReference>
<evidence type="ECO:0000256" key="1">
    <source>
        <dbReference type="ARBA" id="ARBA00022536"/>
    </source>
</evidence>
<proteinExistence type="predicted"/>
<sequence>METIIKDGIRMPNDLAIDQAAQKLYWVDARLDKIEECDLDGKKRRILLQDHPQHPFQVAVHGKFLFWTDWVLNDVVRFDMITEELHHMEQNVAKPMSII</sequence>
<dbReference type="PROSITE" id="PS51120">
    <property type="entry name" value="LDLRB"/>
    <property type="match status" value="1"/>
</dbReference>
<reference evidence="3" key="1">
    <citation type="submission" date="2020-11" db="EMBL/GenBank/DDBJ databases">
        <authorList>
            <person name="Tran Van P."/>
        </authorList>
    </citation>
    <scope>NUCLEOTIDE SEQUENCE</scope>
</reference>